<dbReference type="EMBL" id="LAZR01005285">
    <property type="protein sequence ID" value="KKN01218.1"/>
    <property type="molecule type" value="Genomic_DNA"/>
</dbReference>
<proteinExistence type="predicted"/>
<evidence type="ECO:0000313" key="1">
    <source>
        <dbReference type="EMBL" id="KKN01218.1"/>
    </source>
</evidence>
<organism evidence="1">
    <name type="scientific">marine sediment metagenome</name>
    <dbReference type="NCBI Taxonomy" id="412755"/>
    <lineage>
        <taxon>unclassified sequences</taxon>
        <taxon>metagenomes</taxon>
        <taxon>ecological metagenomes</taxon>
    </lineage>
</organism>
<sequence>MTDHDQIQAKIEETLGLCRPPVLGSWEGRASRERERMDYISKMLPRYARALEEALPGMDEYTKFSVVNIFNDKSEGSDGPS</sequence>
<dbReference type="AlphaFoldDB" id="A0A0F9Q743"/>
<accession>A0A0F9Q743</accession>
<gene>
    <name evidence="1" type="ORF">LCGC14_1129820</name>
</gene>
<comment type="caution">
    <text evidence="1">The sequence shown here is derived from an EMBL/GenBank/DDBJ whole genome shotgun (WGS) entry which is preliminary data.</text>
</comment>
<name>A0A0F9Q743_9ZZZZ</name>
<reference evidence="1" key="1">
    <citation type="journal article" date="2015" name="Nature">
        <title>Complex archaea that bridge the gap between prokaryotes and eukaryotes.</title>
        <authorList>
            <person name="Spang A."/>
            <person name="Saw J.H."/>
            <person name="Jorgensen S.L."/>
            <person name="Zaremba-Niedzwiedzka K."/>
            <person name="Martijn J."/>
            <person name="Lind A.E."/>
            <person name="van Eijk R."/>
            <person name="Schleper C."/>
            <person name="Guy L."/>
            <person name="Ettema T.J."/>
        </authorList>
    </citation>
    <scope>NUCLEOTIDE SEQUENCE</scope>
</reference>
<protein>
    <submittedName>
        <fullName evidence="1">Uncharacterized protein</fullName>
    </submittedName>
</protein>